<dbReference type="InterPro" id="IPR032609">
    <property type="entry name" value="DUF4893"/>
</dbReference>
<evidence type="ECO:0000313" key="2">
    <source>
        <dbReference type="EMBL" id="OHT18111.1"/>
    </source>
</evidence>
<dbReference type="OrthoDB" id="9153930at2"/>
<reference evidence="2 3" key="1">
    <citation type="submission" date="2016-09" db="EMBL/GenBank/DDBJ databases">
        <title>Metabolic pathway, cell adaptation mechanisms and a novel monoxygenase revealed through proteogenomic-transcription analysis of a Sphingomonas haloaromaticamans strain degrading the fungicide ortho-phenylphenol.</title>
        <authorList>
            <person name="Perruchon C."/>
            <person name="Papadopoulou E.S."/>
            <person name="Rousidou C."/>
            <person name="Vasileiadis S."/>
            <person name="Tanou G."/>
            <person name="Amoutzias G."/>
            <person name="Molassiotis A."/>
            <person name="Karpouzas D.G."/>
        </authorList>
    </citation>
    <scope>NUCLEOTIDE SEQUENCE [LARGE SCALE GENOMIC DNA]</scope>
    <source>
        <strain evidence="2 3">P3</strain>
    </source>
</reference>
<evidence type="ECO:0008006" key="4">
    <source>
        <dbReference type="Google" id="ProtNLM"/>
    </source>
</evidence>
<gene>
    <name evidence="2" type="ORF">BHE75_00080</name>
</gene>
<feature type="signal peptide" evidence="1">
    <location>
        <begin position="1"/>
        <end position="30"/>
    </location>
</feature>
<name>A0A1S1H9J3_9SPHN</name>
<keyword evidence="1" id="KW-0732">Signal</keyword>
<dbReference type="EMBL" id="MIPT01000001">
    <property type="protein sequence ID" value="OHT18111.1"/>
    <property type="molecule type" value="Genomic_DNA"/>
</dbReference>
<evidence type="ECO:0000313" key="3">
    <source>
        <dbReference type="Proteomes" id="UP000179467"/>
    </source>
</evidence>
<protein>
    <recommendedName>
        <fullName evidence="4">DUF4893 domain-containing protein</fullName>
    </recommendedName>
</protein>
<feature type="chain" id="PRO_5010222071" description="DUF4893 domain-containing protein" evidence="1">
    <location>
        <begin position="31"/>
        <end position="230"/>
    </location>
</feature>
<dbReference type="Proteomes" id="UP000179467">
    <property type="component" value="Unassembled WGS sequence"/>
</dbReference>
<evidence type="ECO:0000256" key="1">
    <source>
        <dbReference type="SAM" id="SignalP"/>
    </source>
</evidence>
<keyword evidence="3" id="KW-1185">Reference proteome</keyword>
<organism evidence="2 3">
    <name type="scientific">Edaphosphingomonas haloaromaticamans</name>
    <dbReference type="NCBI Taxonomy" id="653954"/>
    <lineage>
        <taxon>Bacteria</taxon>
        <taxon>Pseudomonadati</taxon>
        <taxon>Pseudomonadota</taxon>
        <taxon>Alphaproteobacteria</taxon>
        <taxon>Sphingomonadales</taxon>
        <taxon>Rhizorhabdaceae</taxon>
        <taxon>Edaphosphingomonas</taxon>
    </lineage>
</organism>
<comment type="caution">
    <text evidence="2">The sequence shown here is derived from an EMBL/GenBank/DDBJ whole genome shotgun (WGS) entry which is preliminary data.</text>
</comment>
<dbReference type="AlphaFoldDB" id="A0A1S1H9J3"/>
<accession>A0A1S1H9J3</accession>
<proteinExistence type="predicted"/>
<dbReference type="Pfam" id="PF16233">
    <property type="entry name" value="DUF4893"/>
    <property type="match status" value="1"/>
</dbReference>
<sequence>MGWKIAAERFMTSRILCLLGIGLYCLSACAAPAPPPATAAEAPPPAIPVQWRAIARPEHAGLIDGLPDRWAAARAGLGKGRQALVASFGALLEPGAALVRPMPPTGRYRCRTLRFAPDRPGGFQAYQSWFCFVGDDGDLTTLSKADGSDRPAGRLWPDGDRRMVFIGATAFDAEPVPPAYGDKAEADTVGVVERVADFQWRLVLPRGTAGLDVLELVPDVPPPLPAGTAR</sequence>